<dbReference type="PRINTS" id="PR00935">
    <property type="entry name" value="BAND41"/>
</dbReference>
<dbReference type="PANTHER" id="PTHR45706">
    <property type="entry name" value="TYROSINE-PROTEIN PHOSPHATASE"/>
    <property type="match status" value="1"/>
</dbReference>
<dbReference type="Ensembl" id="ENSEEET00000038746.2">
    <property type="protein sequence ID" value="ENSEEEP00000038303.2"/>
    <property type="gene ID" value="ENSEEEG00000018201.2"/>
</dbReference>
<sequence length="190" mass="22579">MPFRIKLRRSRRYNVLSKNYFVTQIRLLDANVIECTLSVESTGQECLEAVAQRLELRETHYFGLWFHSKTQVQRWVELEKPLKKQLDKFGSETLLFFAVMYYVPSVSRLEQEITRYQYYLQVKKDVLDGRLPCTVEQGIRLAGFAVQADFGDFTRYLYQDFLREYVLFPVVGVCVLEEWTQKVAEEHKSH</sequence>
<dbReference type="InterPro" id="IPR019749">
    <property type="entry name" value="Band_41_domain"/>
</dbReference>
<dbReference type="GO" id="GO:0005737">
    <property type="term" value="C:cytoplasm"/>
    <property type="evidence" value="ECO:0007669"/>
    <property type="project" value="TreeGrafter"/>
</dbReference>
<dbReference type="Pfam" id="PF09379">
    <property type="entry name" value="FERM_N"/>
    <property type="match status" value="1"/>
</dbReference>
<dbReference type="GeneTree" id="ENSGT00940000156874"/>
<dbReference type="CDD" id="cd14473">
    <property type="entry name" value="FERM_B-lobe"/>
    <property type="match status" value="1"/>
</dbReference>
<dbReference type="Pfam" id="PF00373">
    <property type="entry name" value="FERM_M"/>
    <property type="match status" value="1"/>
</dbReference>
<evidence type="ECO:0000259" key="2">
    <source>
        <dbReference type="PROSITE" id="PS50057"/>
    </source>
</evidence>
<reference evidence="3" key="4">
    <citation type="submission" date="2025-08" db="UniProtKB">
        <authorList>
            <consortium name="Ensembl"/>
        </authorList>
    </citation>
    <scope>IDENTIFICATION</scope>
</reference>
<dbReference type="AlphaFoldDB" id="A0A4W4GP82"/>
<feature type="domain" description="FERM" evidence="2">
    <location>
        <begin position="21"/>
        <end position="190"/>
    </location>
</feature>
<reference evidence="4" key="2">
    <citation type="journal article" date="2017" name="Sci. Adv.">
        <title>A tail of two voltages: Proteomic comparison of the three electric organs of the electric eel.</title>
        <authorList>
            <person name="Traeger L.L."/>
            <person name="Sabat G."/>
            <person name="Barrett-Wilt G.A."/>
            <person name="Wells G.B."/>
            <person name="Sussman M.R."/>
        </authorList>
    </citation>
    <scope>NUCLEOTIDE SEQUENCE [LARGE SCALE GENOMIC DNA]</scope>
</reference>
<dbReference type="Gene3D" id="1.20.80.10">
    <property type="match status" value="1"/>
</dbReference>
<organism evidence="3 4">
    <name type="scientific">Electrophorus electricus</name>
    <name type="common">Electric eel</name>
    <name type="synonym">Gymnotus electricus</name>
    <dbReference type="NCBI Taxonomy" id="8005"/>
    <lineage>
        <taxon>Eukaryota</taxon>
        <taxon>Metazoa</taxon>
        <taxon>Chordata</taxon>
        <taxon>Craniata</taxon>
        <taxon>Vertebrata</taxon>
        <taxon>Euteleostomi</taxon>
        <taxon>Actinopterygii</taxon>
        <taxon>Neopterygii</taxon>
        <taxon>Teleostei</taxon>
        <taxon>Ostariophysi</taxon>
        <taxon>Gymnotiformes</taxon>
        <taxon>Gymnotoidei</taxon>
        <taxon>Gymnotidae</taxon>
        <taxon>Electrophorus</taxon>
    </lineage>
</organism>
<keyword evidence="4" id="KW-1185">Reference proteome</keyword>
<dbReference type="InterPro" id="IPR035963">
    <property type="entry name" value="FERM_2"/>
</dbReference>
<accession>A0A4W4GP82</accession>
<evidence type="ECO:0000256" key="1">
    <source>
        <dbReference type="ARBA" id="ARBA00022801"/>
    </source>
</evidence>
<dbReference type="InterPro" id="IPR000299">
    <property type="entry name" value="FERM_domain"/>
</dbReference>
<dbReference type="PANTHER" id="PTHR45706:SF6">
    <property type="entry name" value="TYROSINE-PROTEIN PHOSPHATASE NON-RECEPTOR TYPE 14"/>
    <property type="match status" value="1"/>
</dbReference>
<dbReference type="InterPro" id="IPR029071">
    <property type="entry name" value="Ubiquitin-like_domsf"/>
</dbReference>
<dbReference type="FunFam" id="1.20.80.10:FF:000014">
    <property type="entry name" value="Tyrosine-protein phosphatase non-receptor type"/>
    <property type="match status" value="1"/>
</dbReference>
<dbReference type="SMART" id="SM00295">
    <property type="entry name" value="B41"/>
    <property type="match status" value="1"/>
</dbReference>
<reference evidence="3" key="3">
    <citation type="submission" date="2020-05" db="EMBL/GenBank/DDBJ databases">
        <title>Electrophorus electricus (electric eel) genome, fEleEle1, primary haplotype.</title>
        <authorList>
            <person name="Myers G."/>
            <person name="Meyer A."/>
            <person name="Fedrigo O."/>
            <person name="Formenti G."/>
            <person name="Rhie A."/>
            <person name="Tracey A."/>
            <person name="Sims Y."/>
            <person name="Jarvis E.D."/>
        </authorList>
    </citation>
    <scope>NUCLEOTIDE SEQUENCE [LARGE SCALE GENOMIC DNA]</scope>
</reference>
<evidence type="ECO:0000313" key="3">
    <source>
        <dbReference type="Ensembl" id="ENSEEEP00000038303.2"/>
    </source>
</evidence>
<keyword evidence="1" id="KW-0378">Hydrolase</keyword>
<reference evidence="4" key="1">
    <citation type="journal article" date="2014" name="Science">
        <title>Nonhuman genetics. Genomic basis for the convergent evolution of electric organs.</title>
        <authorList>
            <person name="Gallant J.R."/>
            <person name="Traeger L.L."/>
            <person name="Volkening J.D."/>
            <person name="Moffett H."/>
            <person name="Chen P.H."/>
            <person name="Novina C.D."/>
            <person name="Phillips G.N.Jr."/>
            <person name="Anand R."/>
            <person name="Wells G.B."/>
            <person name="Pinch M."/>
            <person name="Guth R."/>
            <person name="Unguez G.A."/>
            <person name="Albert J.S."/>
            <person name="Zakon H.H."/>
            <person name="Samanta M.P."/>
            <person name="Sussman M.R."/>
        </authorList>
    </citation>
    <scope>NUCLEOTIDE SEQUENCE [LARGE SCALE GENOMIC DNA]</scope>
</reference>
<dbReference type="InterPro" id="IPR014352">
    <property type="entry name" value="FERM/acyl-CoA-bd_prot_sf"/>
</dbReference>
<reference evidence="3" key="5">
    <citation type="submission" date="2025-09" db="UniProtKB">
        <authorList>
            <consortium name="Ensembl"/>
        </authorList>
    </citation>
    <scope>IDENTIFICATION</scope>
</reference>
<dbReference type="GO" id="GO:0004725">
    <property type="term" value="F:protein tyrosine phosphatase activity"/>
    <property type="evidence" value="ECO:0007669"/>
    <property type="project" value="TreeGrafter"/>
</dbReference>
<dbReference type="SUPFAM" id="SSF54236">
    <property type="entry name" value="Ubiquitin-like"/>
    <property type="match status" value="1"/>
</dbReference>
<dbReference type="Proteomes" id="UP000314983">
    <property type="component" value="Chromosome 8"/>
</dbReference>
<dbReference type="FunFam" id="3.10.20.90:FF:000039">
    <property type="entry name" value="Tyrosine-protein phosphatase non-receptor type"/>
    <property type="match status" value="1"/>
</dbReference>
<protein>
    <recommendedName>
        <fullName evidence="2">FERM domain-containing protein</fullName>
    </recommendedName>
</protein>
<dbReference type="PROSITE" id="PS50057">
    <property type="entry name" value="FERM_3"/>
    <property type="match status" value="1"/>
</dbReference>
<dbReference type="SUPFAM" id="SSF47031">
    <property type="entry name" value="Second domain of FERM"/>
    <property type="match status" value="1"/>
</dbReference>
<evidence type="ECO:0000313" key="4">
    <source>
        <dbReference type="Proteomes" id="UP000314983"/>
    </source>
</evidence>
<proteinExistence type="predicted"/>
<dbReference type="GO" id="GO:0001946">
    <property type="term" value="P:lymphangiogenesis"/>
    <property type="evidence" value="ECO:0007669"/>
    <property type="project" value="TreeGrafter"/>
</dbReference>
<dbReference type="InterPro" id="IPR018979">
    <property type="entry name" value="FERM_N"/>
</dbReference>
<dbReference type="Gene3D" id="3.10.20.90">
    <property type="entry name" value="Phosphatidylinositol 3-kinase Catalytic Subunit, Chain A, domain 1"/>
    <property type="match status" value="1"/>
</dbReference>
<name>A0A4W4GP82_ELEEL</name>
<dbReference type="InterPro" id="IPR019748">
    <property type="entry name" value="FERM_central"/>
</dbReference>